<dbReference type="SUPFAM" id="SSF49785">
    <property type="entry name" value="Galactose-binding domain-like"/>
    <property type="match status" value="1"/>
</dbReference>
<dbReference type="EnsemblMetazoa" id="G31585.1">
    <property type="protein sequence ID" value="G31585.1:cds"/>
    <property type="gene ID" value="G31585"/>
</dbReference>
<dbReference type="Gene3D" id="2.60.120.260">
    <property type="entry name" value="Galactose-binding domain-like"/>
    <property type="match status" value="1"/>
</dbReference>
<accession>A0A8W8M6H6</accession>
<dbReference type="Proteomes" id="UP000005408">
    <property type="component" value="Unassembled WGS sequence"/>
</dbReference>
<evidence type="ECO:0000313" key="2">
    <source>
        <dbReference type="Proteomes" id="UP000005408"/>
    </source>
</evidence>
<organism evidence="1 2">
    <name type="scientific">Magallana gigas</name>
    <name type="common">Pacific oyster</name>
    <name type="synonym">Crassostrea gigas</name>
    <dbReference type="NCBI Taxonomy" id="29159"/>
    <lineage>
        <taxon>Eukaryota</taxon>
        <taxon>Metazoa</taxon>
        <taxon>Spiralia</taxon>
        <taxon>Lophotrochozoa</taxon>
        <taxon>Mollusca</taxon>
        <taxon>Bivalvia</taxon>
        <taxon>Autobranchia</taxon>
        <taxon>Pteriomorphia</taxon>
        <taxon>Ostreida</taxon>
        <taxon>Ostreoidea</taxon>
        <taxon>Ostreidae</taxon>
        <taxon>Magallana</taxon>
    </lineage>
</organism>
<sequence length="285" mass="32169">MKALILFKDTSINSKAGNMQFEFFKKVIACILACLELSRNQQSRCTTYTMNKKFIGSLQEDRAKPLWEFEKESVGLVMHICFSQCERDQRCVGIEICTIRPDLSRCRGCCEWYVVDKDGGLPRNATDGCKYFELSKDNMESRESKVSANLSAVASSTYWSITSNIVSNVLDGIPACNRSNIYSSGREPNPWLEVTLPGAITIWKILIYIGDIFGFDFVNVNVTYSKNGVTDICGFYPGVLSRDSDQVTFYCPAEAHATTVKLQIQSKPGQLNFLYLCEIEIYRKS</sequence>
<dbReference type="InterPro" id="IPR008979">
    <property type="entry name" value="Galactose-bd-like_sf"/>
</dbReference>
<evidence type="ECO:0008006" key="3">
    <source>
        <dbReference type="Google" id="ProtNLM"/>
    </source>
</evidence>
<proteinExistence type="predicted"/>
<evidence type="ECO:0000313" key="1">
    <source>
        <dbReference type="EnsemblMetazoa" id="G31585.1:cds"/>
    </source>
</evidence>
<keyword evidence="2" id="KW-1185">Reference proteome</keyword>
<name>A0A8W8M6H6_MAGGI</name>
<protein>
    <recommendedName>
        <fullName evidence="3">Fucolectin tachylectin-4 pentraxin-1 domain-containing protein</fullName>
    </recommendedName>
</protein>
<reference evidence="1" key="1">
    <citation type="submission" date="2022-08" db="UniProtKB">
        <authorList>
            <consortium name="EnsemblMetazoa"/>
        </authorList>
    </citation>
    <scope>IDENTIFICATION</scope>
    <source>
        <strain evidence="1">05x7-T-G4-1.051#20</strain>
    </source>
</reference>
<dbReference type="AlphaFoldDB" id="A0A8W8M6H6"/>